<dbReference type="Pfam" id="PF06441">
    <property type="entry name" value="EHN"/>
    <property type="match status" value="1"/>
</dbReference>
<dbReference type="PANTHER" id="PTHR21661">
    <property type="entry name" value="EPOXIDE HYDROLASE 1-RELATED"/>
    <property type="match status" value="1"/>
</dbReference>
<dbReference type="GO" id="GO:0017000">
    <property type="term" value="P:antibiotic biosynthetic process"/>
    <property type="evidence" value="ECO:0007669"/>
    <property type="project" value="UniProtKB-ARBA"/>
</dbReference>
<feature type="active site" description="Proton acceptor" evidence="4">
    <location>
        <position position="352"/>
    </location>
</feature>
<dbReference type="InterPro" id="IPR029058">
    <property type="entry name" value="AB_hydrolase_fold"/>
</dbReference>
<evidence type="ECO:0000313" key="7">
    <source>
        <dbReference type="EMBL" id="OKO97690.1"/>
    </source>
</evidence>
<dbReference type="AlphaFoldDB" id="A0A1Q5TBY8"/>
<evidence type="ECO:0000313" key="8">
    <source>
        <dbReference type="Proteomes" id="UP000186955"/>
    </source>
</evidence>
<dbReference type="PANTHER" id="PTHR21661:SF35">
    <property type="entry name" value="EPOXIDE HYDROLASE"/>
    <property type="match status" value="1"/>
</dbReference>
<keyword evidence="2" id="KW-0058">Aromatic hydrocarbons catabolism</keyword>
<dbReference type="PIRSF" id="PIRSF001112">
    <property type="entry name" value="Epoxide_hydrolase"/>
    <property type="match status" value="1"/>
</dbReference>
<feature type="active site" description="Proton donor" evidence="4">
    <location>
        <position position="292"/>
    </location>
</feature>
<dbReference type="EMBL" id="MNBE01000688">
    <property type="protein sequence ID" value="OKO97690.1"/>
    <property type="molecule type" value="Genomic_DNA"/>
</dbReference>
<keyword evidence="8" id="KW-1185">Reference proteome</keyword>
<reference evidence="7 8" key="1">
    <citation type="submission" date="2016-10" db="EMBL/GenBank/DDBJ databases">
        <title>Genome sequence of the ascomycete fungus Penicillium subrubescens.</title>
        <authorList>
            <person name="De Vries R.P."/>
            <person name="Peng M."/>
            <person name="Dilokpimol A."/>
            <person name="Hilden K."/>
            <person name="Makela M.R."/>
            <person name="Grigoriev I."/>
            <person name="Riley R."/>
            <person name="Granchi Z."/>
        </authorList>
    </citation>
    <scope>NUCLEOTIDE SEQUENCE [LARGE SCALE GENOMIC DNA]</scope>
    <source>
        <strain evidence="7 8">CBS 132785</strain>
    </source>
</reference>
<dbReference type="Proteomes" id="UP000186955">
    <property type="component" value="Unassembled WGS sequence"/>
</dbReference>
<evidence type="ECO:0000256" key="3">
    <source>
        <dbReference type="ARBA" id="ARBA00022801"/>
    </source>
</evidence>
<dbReference type="GO" id="GO:0097176">
    <property type="term" value="P:epoxide metabolic process"/>
    <property type="evidence" value="ECO:0007669"/>
    <property type="project" value="TreeGrafter"/>
</dbReference>
<comment type="similarity">
    <text evidence="1">Belongs to the peptidase S33 family.</text>
</comment>
<accession>A0A1Q5TBY8</accession>
<evidence type="ECO:0000259" key="5">
    <source>
        <dbReference type="Pfam" id="PF00561"/>
    </source>
</evidence>
<dbReference type="GO" id="GO:0072330">
    <property type="term" value="P:monocarboxylic acid biosynthetic process"/>
    <property type="evidence" value="ECO:0007669"/>
    <property type="project" value="UniProtKB-ARBA"/>
</dbReference>
<organism evidence="7 8">
    <name type="scientific">Penicillium subrubescens</name>
    <dbReference type="NCBI Taxonomy" id="1316194"/>
    <lineage>
        <taxon>Eukaryota</taxon>
        <taxon>Fungi</taxon>
        <taxon>Dikarya</taxon>
        <taxon>Ascomycota</taxon>
        <taxon>Pezizomycotina</taxon>
        <taxon>Eurotiomycetes</taxon>
        <taxon>Eurotiomycetidae</taxon>
        <taxon>Eurotiales</taxon>
        <taxon>Aspergillaceae</taxon>
        <taxon>Penicillium</taxon>
    </lineage>
</organism>
<keyword evidence="3" id="KW-0378">Hydrolase</keyword>
<dbReference type="InterPro" id="IPR000639">
    <property type="entry name" value="Epox_hydrolase-like"/>
</dbReference>
<feature type="active site" description="Nucleophile" evidence="4">
    <location>
        <position position="159"/>
    </location>
</feature>
<dbReference type="InterPro" id="IPR016292">
    <property type="entry name" value="Epoxide_hydrolase"/>
</dbReference>
<evidence type="ECO:0000256" key="1">
    <source>
        <dbReference type="ARBA" id="ARBA00010088"/>
    </source>
</evidence>
<gene>
    <name evidence="7" type="ORF">PENSUB_9981</name>
</gene>
<dbReference type="Gene3D" id="3.40.50.1820">
    <property type="entry name" value="alpha/beta hydrolase"/>
    <property type="match status" value="1"/>
</dbReference>
<proteinExistence type="inferred from homology"/>
<sequence length="386" mass="43696">MQPYTIAVPDEALQDLKQRLQLAKFPSQLESPDQDSWDFGVPASEVQRVVKYWKDGFDWRKAESRLNELPHFHTDIEVDGFGVLDIHWPGSFIEVTKLLSNLKGDDGNPAFHVVAPSLPNFGFSSGVNHRGFGLGQYAETLHKLMLKLGYNQYVTQGGDWGFWITRSIGLLYPEHCKASHVNMIVARPPQWNTSPLLALQHAFTPYTTREREGRKRSEWFDQEGYGYNMLQSTKPQTIGAALADSPVALLTWIYEKLHDWTDSYPWTDDEILTWVSIYWFSKAGPDASVRIYYEALHAESVSGITYDQLRSYIPEVKLGLVHLPREISVVPSTWAAALGPVVRQSEHTHGGHFAAWEVPDAIIEDLRAMFSEGGPCYGVVPNRNGY</sequence>
<feature type="domain" description="AB hydrolase-1" evidence="5">
    <location>
        <begin position="95"/>
        <end position="191"/>
    </location>
</feature>
<dbReference type="InterPro" id="IPR010497">
    <property type="entry name" value="Epoxide_hydro_N"/>
</dbReference>
<dbReference type="GO" id="GO:0004301">
    <property type="term" value="F:epoxide hydrolase activity"/>
    <property type="evidence" value="ECO:0007669"/>
    <property type="project" value="TreeGrafter"/>
</dbReference>
<feature type="domain" description="Epoxide hydrolase N-terminal" evidence="6">
    <location>
        <begin position="1"/>
        <end position="88"/>
    </location>
</feature>
<dbReference type="Pfam" id="PF00561">
    <property type="entry name" value="Abhydrolase_1"/>
    <property type="match status" value="1"/>
</dbReference>
<evidence type="ECO:0000256" key="4">
    <source>
        <dbReference type="PIRSR" id="PIRSR001112-1"/>
    </source>
</evidence>
<protein>
    <submittedName>
        <fullName evidence="7">Uncharacterized protein</fullName>
    </submittedName>
</protein>
<dbReference type="SUPFAM" id="SSF53474">
    <property type="entry name" value="alpha/beta-Hydrolases"/>
    <property type="match status" value="1"/>
</dbReference>
<dbReference type="InterPro" id="IPR000073">
    <property type="entry name" value="AB_hydrolase_1"/>
</dbReference>
<dbReference type="PRINTS" id="PR00412">
    <property type="entry name" value="EPOXHYDRLASE"/>
</dbReference>
<evidence type="ECO:0000256" key="2">
    <source>
        <dbReference type="ARBA" id="ARBA00022797"/>
    </source>
</evidence>
<evidence type="ECO:0000259" key="6">
    <source>
        <dbReference type="Pfam" id="PF06441"/>
    </source>
</evidence>
<comment type="caution">
    <text evidence="7">The sequence shown here is derived from an EMBL/GenBank/DDBJ whole genome shotgun (WGS) entry which is preliminary data.</text>
</comment>
<name>A0A1Q5TBY8_9EURO</name>
<dbReference type="STRING" id="1316194.A0A1Q5TBY8"/>